<dbReference type="SUPFAM" id="SSF52540">
    <property type="entry name" value="P-loop containing nucleoside triphosphate hydrolases"/>
    <property type="match status" value="1"/>
</dbReference>
<accession>A0AAN9Q7L3</accession>
<dbReference type="PROSITE" id="PS50096">
    <property type="entry name" value="IQ"/>
    <property type="match status" value="2"/>
</dbReference>
<dbReference type="PANTHER" id="PTHR32295:SF10">
    <property type="entry name" value="PROTEIN IQ-DOMAIN 25"/>
    <property type="match status" value="1"/>
</dbReference>
<dbReference type="AlphaFoldDB" id="A0AAN9Q7L3"/>
<comment type="function">
    <text evidence="4">May be involved in cooperative interactions with calmodulins or calmodulin-like proteins. Recruits calmodulin proteins to microtubules, thus being a potential scaffold in cellular signaling and trafficking. May associate with nucleic acids and regulate gene expression at the transcriptional or post-transcriptional level.</text>
</comment>
<dbReference type="CDD" id="cd23767">
    <property type="entry name" value="IQCD"/>
    <property type="match status" value="1"/>
</dbReference>
<evidence type="ECO:0000256" key="3">
    <source>
        <dbReference type="ARBA" id="ARBA00024378"/>
    </source>
</evidence>
<comment type="caution">
    <text evidence="6">The sequence shown here is derived from an EMBL/GenBank/DDBJ whole genome shotgun (WGS) entry which is preliminary data.</text>
</comment>
<dbReference type="SMART" id="SM00015">
    <property type="entry name" value="IQ"/>
    <property type="match status" value="2"/>
</dbReference>
<protein>
    <recommendedName>
        <fullName evidence="5">DUF4005 domain-containing protein</fullName>
    </recommendedName>
</protein>
<organism evidence="6 7">
    <name type="scientific">Canavalia gladiata</name>
    <name type="common">Sword bean</name>
    <name type="synonym">Dolichos gladiatus</name>
    <dbReference type="NCBI Taxonomy" id="3824"/>
    <lineage>
        <taxon>Eukaryota</taxon>
        <taxon>Viridiplantae</taxon>
        <taxon>Streptophyta</taxon>
        <taxon>Embryophyta</taxon>
        <taxon>Tracheophyta</taxon>
        <taxon>Spermatophyta</taxon>
        <taxon>Magnoliopsida</taxon>
        <taxon>eudicotyledons</taxon>
        <taxon>Gunneridae</taxon>
        <taxon>Pentapetalae</taxon>
        <taxon>rosids</taxon>
        <taxon>fabids</taxon>
        <taxon>Fabales</taxon>
        <taxon>Fabaceae</taxon>
        <taxon>Papilionoideae</taxon>
        <taxon>50 kb inversion clade</taxon>
        <taxon>NPAAA clade</taxon>
        <taxon>indigoferoid/millettioid clade</taxon>
        <taxon>Phaseoleae</taxon>
        <taxon>Canavalia</taxon>
    </lineage>
</organism>
<reference evidence="6 7" key="1">
    <citation type="submission" date="2024-01" db="EMBL/GenBank/DDBJ databases">
        <title>The genomes of 5 underutilized Papilionoideae crops provide insights into root nodulation and disease resistanc.</title>
        <authorList>
            <person name="Jiang F."/>
        </authorList>
    </citation>
    <scope>NUCLEOTIDE SEQUENCE [LARGE SCALE GENOMIC DNA]</scope>
    <source>
        <strain evidence="6">LVBAO_FW01</strain>
        <tissue evidence="6">Leaves</tissue>
    </source>
</reference>
<keyword evidence="7" id="KW-1185">Reference proteome</keyword>
<evidence type="ECO:0000313" key="6">
    <source>
        <dbReference type="EMBL" id="KAK7325146.1"/>
    </source>
</evidence>
<dbReference type="Proteomes" id="UP001367508">
    <property type="component" value="Unassembled WGS sequence"/>
</dbReference>
<name>A0AAN9Q7L3_CANGL</name>
<keyword evidence="1" id="KW-0112">Calmodulin-binding</keyword>
<sequence length="377" mass="42803">MGKATRWLKGLLGMKKEKDHCDCSGSVVPAKNEKKRSGKDEASHVTAANVTAFDHAWIRSYVTEKEDEKIKHAIDVGVVRLRSHDRGTLFNGSTEKWAALKIQSFFRGYLARRALRALKGLVRIQALVRGYLVRKRVAATLHSMQAMIRAQAVARSQRARRSTNRDNRFHPQIRSPQRVKLFDETINEIHNKRSPLYSKTFLNGFDERPKVVEVDNTHMPHSRSRSIPTAKSECGEDLQYQAIASPLHCSVPGRASVHECRHRQNFEWHFNVNQHIFPTAQSTPRFADCMVPNTPVKSVSGGSFFRPCSNFPNYMANTHSSKAKVRSYSAPKQRPELNTTRLSLNEMMTARNSISGVRMQCSSNPKAQDYPSFDQVI</sequence>
<dbReference type="InterPro" id="IPR025064">
    <property type="entry name" value="DUF4005"/>
</dbReference>
<evidence type="ECO:0000313" key="7">
    <source>
        <dbReference type="Proteomes" id="UP001367508"/>
    </source>
</evidence>
<gene>
    <name evidence="6" type="ORF">VNO77_29257</name>
</gene>
<dbReference type="InterPro" id="IPR027417">
    <property type="entry name" value="P-loop_NTPase"/>
</dbReference>
<dbReference type="InterPro" id="IPR000048">
    <property type="entry name" value="IQ_motif_EF-hand-BS"/>
</dbReference>
<dbReference type="GO" id="GO:0005516">
    <property type="term" value="F:calmodulin binding"/>
    <property type="evidence" value="ECO:0007669"/>
    <property type="project" value="UniProtKB-KW"/>
</dbReference>
<evidence type="ECO:0000256" key="1">
    <source>
        <dbReference type="ARBA" id="ARBA00022860"/>
    </source>
</evidence>
<dbReference type="Pfam" id="PF13178">
    <property type="entry name" value="DUF4005"/>
    <property type="match status" value="1"/>
</dbReference>
<comment type="similarity">
    <text evidence="2">Belongs to the IQD family.</text>
</comment>
<dbReference type="Gene3D" id="1.20.5.190">
    <property type="match status" value="1"/>
</dbReference>
<feature type="domain" description="DUF4005" evidence="5">
    <location>
        <begin position="279"/>
        <end position="355"/>
    </location>
</feature>
<evidence type="ECO:0000256" key="2">
    <source>
        <dbReference type="ARBA" id="ARBA00024341"/>
    </source>
</evidence>
<evidence type="ECO:0000256" key="4">
    <source>
        <dbReference type="ARBA" id="ARBA00045534"/>
    </source>
</evidence>
<dbReference type="PANTHER" id="PTHR32295">
    <property type="entry name" value="IQ-DOMAIN 5-RELATED"/>
    <property type="match status" value="1"/>
</dbReference>
<dbReference type="EMBL" id="JAYMYQ010000006">
    <property type="protein sequence ID" value="KAK7325146.1"/>
    <property type="molecule type" value="Genomic_DNA"/>
</dbReference>
<dbReference type="Pfam" id="PF00612">
    <property type="entry name" value="IQ"/>
    <property type="match status" value="2"/>
</dbReference>
<evidence type="ECO:0000259" key="5">
    <source>
        <dbReference type="Pfam" id="PF13178"/>
    </source>
</evidence>
<comment type="subunit">
    <text evidence="3">Binds to multiple calmodulin (CaM) in the presence of Ca(2+) and CaM-like proteins.</text>
</comment>
<proteinExistence type="inferred from homology"/>